<keyword evidence="5 12" id="KW-0285">Flavoprotein</keyword>
<evidence type="ECO:0000256" key="5">
    <source>
        <dbReference type="ARBA" id="ARBA00022630"/>
    </source>
</evidence>
<comment type="caution">
    <text evidence="13">The sequence shown here is derived from an EMBL/GenBank/DDBJ whole genome shotgun (WGS) entry which is preliminary data.</text>
</comment>
<comment type="similarity">
    <text evidence="2 12">Belongs to the ApbE family.</text>
</comment>
<evidence type="ECO:0000256" key="2">
    <source>
        <dbReference type="ARBA" id="ARBA00008282"/>
    </source>
</evidence>
<evidence type="ECO:0000256" key="8">
    <source>
        <dbReference type="ARBA" id="ARBA00022827"/>
    </source>
</evidence>
<evidence type="ECO:0000256" key="4">
    <source>
        <dbReference type="ARBA" id="ARBA00016337"/>
    </source>
</evidence>
<evidence type="ECO:0000313" key="13">
    <source>
        <dbReference type="EMBL" id="MDR6839976.1"/>
    </source>
</evidence>
<dbReference type="PANTHER" id="PTHR30040:SF2">
    <property type="entry name" value="FAD:PROTEIN FMN TRANSFERASE"/>
    <property type="match status" value="1"/>
</dbReference>
<keyword evidence="9 12" id="KW-0460">Magnesium</keyword>
<comment type="cofactor">
    <cofactor evidence="1">
        <name>Mg(2+)</name>
        <dbReference type="ChEBI" id="CHEBI:18420"/>
    </cofactor>
</comment>
<evidence type="ECO:0000256" key="3">
    <source>
        <dbReference type="ARBA" id="ARBA00011955"/>
    </source>
</evidence>
<evidence type="ECO:0000256" key="11">
    <source>
        <dbReference type="ARBA" id="ARBA00048540"/>
    </source>
</evidence>
<organism evidence="13 14">
    <name type="scientific">Pseudoxanthomonas sacheonensis</name>
    <dbReference type="NCBI Taxonomy" id="443615"/>
    <lineage>
        <taxon>Bacteria</taxon>
        <taxon>Pseudomonadati</taxon>
        <taxon>Pseudomonadota</taxon>
        <taxon>Gammaproteobacteria</taxon>
        <taxon>Lysobacterales</taxon>
        <taxon>Lysobacteraceae</taxon>
        <taxon>Pseudoxanthomonas</taxon>
    </lineage>
</organism>
<keyword evidence="14" id="KW-1185">Reference proteome</keyword>
<keyword evidence="7 12" id="KW-0479">Metal-binding</keyword>
<protein>
    <recommendedName>
        <fullName evidence="4 12">FAD:protein FMN transferase</fullName>
        <ecNumber evidence="3 12">2.7.1.180</ecNumber>
    </recommendedName>
    <alternativeName>
        <fullName evidence="10 12">Flavin transferase</fullName>
    </alternativeName>
</protein>
<gene>
    <name evidence="13" type="ORF">J2W94_000240</name>
</gene>
<keyword evidence="8 12" id="KW-0274">FAD</keyword>
<dbReference type="InterPro" id="IPR024932">
    <property type="entry name" value="ApbE"/>
</dbReference>
<evidence type="ECO:0000313" key="14">
    <source>
        <dbReference type="Proteomes" id="UP001254759"/>
    </source>
</evidence>
<reference evidence="13 14" key="1">
    <citation type="submission" date="2023-07" db="EMBL/GenBank/DDBJ databases">
        <title>Sorghum-associated microbial communities from plants grown in Nebraska, USA.</title>
        <authorList>
            <person name="Schachtman D."/>
        </authorList>
    </citation>
    <scope>NUCLEOTIDE SEQUENCE [LARGE SCALE GENOMIC DNA]</scope>
    <source>
        <strain evidence="13 14">BE107</strain>
    </source>
</reference>
<evidence type="ECO:0000256" key="7">
    <source>
        <dbReference type="ARBA" id="ARBA00022723"/>
    </source>
</evidence>
<comment type="catalytic activity">
    <reaction evidence="11 12">
        <text>L-threonyl-[protein] + FAD = FMN-L-threonyl-[protein] + AMP + H(+)</text>
        <dbReference type="Rhea" id="RHEA:36847"/>
        <dbReference type="Rhea" id="RHEA-COMP:11060"/>
        <dbReference type="Rhea" id="RHEA-COMP:11061"/>
        <dbReference type="ChEBI" id="CHEBI:15378"/>
        <dbReference type="ChEBI" id="CHEBI:30013"/>
        <dbReference type="ChEBI" id="CHEBI:57692"/>
        <dbReference type="ChEBI" id="CHEBI:74257"/>
        <dbReference type="ChEBI" id="CHEBI:456215"/>
        <dbReference type="EC" id="2.7.1.180"/>
    </reaction>
</comment>
<evidence type="ECO:0000256" key="9">
    <source>
        <dbReference type="ARBA" id="ARBA00022842"/>
    </source>
</evidence>
<dbReference type="SUPFAM" id="SSF143631">
    <property type="entry name" value="ApbE-like"/>
    <property type="match status" value="1"/>
</dbReference>
<dbReference type="RefSeq" id="WP_310089783.1">
    <property type="nucleotide sequence ID" value="NZ_JAVDTT010000001.1"/>
</dbReference>
<dbReference type="PANTHER" id="PTHR30040">
    <property type="entry name" value="THIAMINE BIOSYNTHESIS LIPOPROTEIN APBE"/>
    <property type="match status" value="1"/>
</dbReference>
<dbReference type="PIRSF" id="PIRSF006268">
    <property type="entry name" value="ApbE"/>
    <property type="match status" value="1"/>
</dbReference>
<proteinExistence type="inferred from homology"/>
<dbReference type="EC" id="2.7.1.180" evidence="3 12"/>
<name>A0ABU1RMH6_9GAMM</name>
<dbReference type="Gene3D" id="3.10.520.10">
    <property type="entry name" value="ApbE-like domains"/>
    <property type="match status" value="1"/>
</dbReference>
<sequence length="328" mass="35112">MTIAAANHIPTSACLHTLHGETMGTSWCVKLVASPRADLHAVHAGIQARLDCVVAQMSTWEADSDISRFNRSVADTWQRLPPEFFAVLSCAMETARESDGAYDPTIGALVETWGFGPAQSGYRIPGEDELAAAQGRLGWRRVSLCSQDMSALQPGGVRLDLSAIAKGYSVDLVARHLRDRGTAAALIEVGGELYGYGRKPDGSAWQVLVEATPDAEPDEEAACVIALDGIAIATSGDRWHAFEQDGTRYSHTLDPRTGKPVETAAAAVTVIADDAMHADAWATALTVMGAEAGHRFAQQRNIAARFVVRGDRGPIESMTDDFRARLPA</sequence>
<evidence type="ECO:0000256" key="6">
    <source>
        <dbReference type="ARBA" id="ARBA00022679"/>
    </source>
</evidence>
<dbReference type="Pfam" id="PF02424">
    <property type="entry name" value="ApbE"/>
    <property type="match status" value="1"/>
</dbReference>
<accession>A0ABU1RMH6</accession>
<keyword evidence="13" id="KW-0449">Lipoprotein</keyword>
<keyword evidence="6 12" id="KW-0808">Transferase</keyword>
<dbReference type="EMBL" id="JAVDTT010000001">
    <property type="protein sequence ID" value="MDR6839976.1"/>
    <property type="molecule type" value="Genomic_DNA"/>
</dbReference>
<evidence type="ECO:0000256" key="1">
    <source>
        <dbReference type="ARBA" id="ARBA00001946"/>
    </source>
</evidence>
<dbReference type="InterPro" id="IPR003374">
    <property type="entry name" value="ApbE-like_sf"/>
</dbReference>
<dbReference type="Proteomes" id="UP001254759">
    <property type="component" value="Unassembled WGS sequence"/>
</dbReference>
<evidence type="ECO:0000256" key="10">
    <source>
        <dbReference type="ARBA" id="ARBA00031306"/>
    </source>
</evidence>
<evidence type="ECO:0000256" key="12">
    <source>
        <dbReference type="PIRNR" id="PIRNR006268"/>
    </source>
</evidence>